<dbReference type="GO" id="GO:0006313">
    <property type="term" value="P:DNA transposition"/>
    <property type="evidence" value="ECO:0007669"/>
    <property type="project" value="InterPro"/>
</dbReference>
<evidence type="ECO:0000256" key="1">
    <source>
        <dbReference type="ARBA" id="ARBA00002190"/>
    </source>
</evidence>
<dbReference type="GO" id="GO:0003677">
    <property type="term" value="F:DNA binding"/>
    <property type="evidence" value="ECO:0007669"/>
    <property type="project" value="UniProtKB-KW"/>
</dbReference>
<organism evidence="7 8">
    <name type="scientific">Actinocrinis puniceicyclus</name>
    <dbReference type="NCBI Taxonomy" id="977794"/>
    <lineage>
        <taxon>Bacteria</taxon>
        <taxon>Bacillati</taxon>
        <taxon>Actinomycetota</taxon>
        <taxon>Actinomycetes</taxon>
        <taxon>Catenulisporales</taxon>
        <taxon>Actinospicaceae</taxon>
        <taxon>Actinocrinis</taxon>
    </lineage>
</organism>
<evidence type="ECO:0000256" key="3">
    <source>
        <dbReference type="ARBA" id="ARBA00022578"/>
    </source>
</evidence>
<keyword evidence="3" id="KW-0815">Transposition</keyword>
<dbReference type="EMBL" id="JAGSXH010000073">
    <property type="protein sequence ID" value="MBS2965177.1"/>
    <property type="molecule type" value="Genomic_DNA"/>
</dbReference>
<evidence type="ECO:0000256" key="6">
    <source>
        <dbReference type="SAM" id="MobiDB-lite"/>
    </source>
</evidence>
<name>A0A8J7WSH1_9ACTN</name>
<comment type="function">
    <text evidence="1">Required for the transposition of the insertion element.</text>
</comment>
<dbReference type="Proteomes" id="UP000677913">
    <property type="component" value="Unassembled WGS sequence"/>
</dbReference>
<dbReference type="Pfam" id="PF00872">
    <property type="entry name" value="Transposase_mut"/>
    <property type="match status" value="1"/>
</dbReference>
<evidence type="ECO:0000256" key="4">
    <source>
        <dbReference type="ARBA" id="ARBA00023125"/>
    </source>
</evidence>
<dbReference type="GO" id="GO:0004803">
    <property type="term" value="F:transposase activity"/>
    <property type="evidence" value="ECO:0007669"/>
    <property type="project" value="InterPro"/>
</dbReference>
<evidence type="ECO:0000256" key="5">
    <source>
        <dbReference type="ARBA" id="ARBA00023172"/>
    </source>
</evidence>
<dbReference type="AlphaFoldDB" id="A0A8J7WSH1"/>
<keyword evidence="4" id="KW-0238">DNA-binding</keyword>
<gene>
    <name evidence="7" type="ORF">KGA66_19155</name>
</gene>
<reference evidence="7" key="1">
    <citation type="submission" date="2021-04" db="EMBL/GenBank/DDBJ databases">
        <title>Genome based classification of Actinospica acidithermotolerans sp. nov., an actinobacterium isolated from an Indonesian hot spring.</title>
        <authorList>
            <person name="Kusuma A.B."/>
            <person name="Putra K.E."/>
            <person name="Nafisah S."/>
            <person name="Loh J."/>
            <person name="Nouioui I."/>
            <person name="Goodfellow M."/>
        </authorList>
    </citation>
    <scope>NUCLEOTIDE SEQUENCE</scope>
    <source>
        <strain evidence="7">DSM 45618</strain>
    </source>
</reference>
<keyword evidence="8" id="KW-1185">Reference proteome</keyword>
<dbReference type="InterPro" id="IPR001207">
    <property type="entry name" value="Transposase_mutator"/>
</dbReference>
<evidence type="ECO:0000313" key="8">
    <source>
        <dbReference type="Proteomes" id="UP000677913"/>
    </source>
</evidence>
<sequence length="108" mass="12256">MRGVAERTLQELIEAEATARIGAGWNEHTQARTAYRNGHRDKTLTTLEEFTVWSLGAAPERWSRAVPARRSRQGWWCTAAGLPRWRSKRSSGRGRGGAVCVQLRRPRQ</sequence>
<evidence type="ECO:0000256" key="2">
    <source>
        <dbReference type="ARBA" id="ARBA00010961"/>
    </source>
</evidence>
<proteinExistence type="inferred from homology"/>
<comment type="caution">
    <text evidence="7">The sequence shown here is derived from an EMBL/GenBank/DDBJ whole genome shotgun (WGS) entry which is preliminary data.</text>
</comment>
<evidence type="ECO:0000313" key="7">
    <source>
        <dbReference type="EMBL" id="MBS2965177.1"/>
    </source>
</evidence>
<keyword evidence="5" id="KW-0233">DNA recombination</keyword>
<feature type="region of interest" description="Disordered" evidence="6">
    <location>
        <begin position="86"/>
        <end position="108"/>
    </location>
</feature>
<accession>A0A8J7WSH1</accession>
<comment type="similarity">
    <text evidence="2">Belongs to the transposase mutator family.</text>
</comment>
<protein>
    <submittedName>
        <fullName evidence="7">Transposase</fullName>
    </submittedName>
</protein>